<organism evidence="1 2">
    <name type="scientific">Aeromonas caviae</name>
    <name type="common">Aeromonas punctata</name>
    <dbReference type="NCBI Taxonomy" id="648"/>
    <lineage>
        <taxon>Bacteria</taxon>
        <taxon>Pseudomonadati</taxon>
        <taxon>Pseudomonadota</taxon>
        <taxon>Gammaproteobacteria</taxon>
        <taxon>Aeromonadales</taxon>
        <taxon>Aeromonadaceae</taxon>
        <taxon>Aeromonas</taxon>
    </lineage>
</organism>
<name>A0A7D5UK78_AERCA</name>
<dbReference type="EMBL" id="CP039627">
    <property type="protein sequence ID" value="QLI60289.1"/>
    <property type="molecule type" value="Genomic_DNA"/>
</dbReference>
<evidence type="ECO:0000313" key="2">
    <source>
        <dbReference type="Proteomes" id="UP000266778"/>
    </source>
</evidence>
<protein>
    <submittedName>
        <fullName evidence="1">Uncharacterized protein</fullName>
    </submittedName>
</protein>
<accession>A0A7D5UK78</accession>
<gene>
    <name evidence="1" type="ORF">C1C91_22870</name>
</gene>
<proteinExistence type="predicted"/>
<dbReference type="AlphaFoldDB" id="A0A7D5UK78"/>
<sequence length="89" mass="9368">MFEVTKTGQLISTGQLVRLGDSNVYASVNPGEGSNFIKTVARAPAADIDQLNSTFTSSVLDADQVIKALNSVDPAWPLLLAYALAEKAA</sequence>
<dbReference type="Proteomes" id="UP000266778">
    <property type="component" value="Plasmid pAeca1-b"/>
</dbReference>
<geneLocation type="plasmid" evidence="2">
    <name>paeca1-b</name>
</geneLocation>
<reference evidence="1 2" key="1">
    <citation type="submission" date="2019-04" db="EMBL/GenBank/DDBJ databases">
        <title>Novel transposon Tn6433 variants accelerate the dissemination of tet(E) in Aeromonas under oxytetracycline stresses.</title>
        <authorList>
            <person name="Shi Y."/>
            <person name="Tian Z."/>
            <person name="Zhang Y."/>
            <person name="Zhang H."/>
            <person name="Yang M."/>
        </authorList>
    </citation>
    <scope>NUCLEOTIDE SEQUENCE [LARGE SCALE GENOMIC DNA]</scope>
    <source>
        <strain evidence="1 2">T25-39</strain>
        <plasmid evidence="2">paeca1-b</plasmid>
    </source>
</reference>
<keyword evidence="1" id="KW-0614">Plasmid</keyword>
<evidence type="ECO:0000313" key="1">
    <source>
        <dbReference type="EMBL" id="QLI60289.1"/>
    </source>
</evidence>